<evidence type="ECO:0000313" key="3">
    <source>
        <dbReference type="Proteomes" id="UP000075515"/>
    </source>
</evidence>
<accession>A0A150TFJ4</accession>
<gene>
    <name evidence="2" type="ORF">BE18_36645</name>
</gene>
<sequence length="207" mass="20764">MRFAALAILAWGSACGGNVVVDGMPGEGSGGAGVTSSSASGTSNVGVTSTGGGGGDVRSKCLAYCEMFLPVCGVAPGSCGAICDDQLSTAPPCNDRLAPFFDCAIEVFDCSATPPRCQPLLDQYEACAFDADSGCGGLECFGGGDRVCSCKGSCPGWDFAVECRPSGRSDISCSCLVNGSEVGTCTQAGSGCALAVDCCEPKFEQFR</sequence>
<feature type="compositionally biased region" description="Low complexity" evidence="1">
    <location>
        <begin position="34"/>
        <end position="48"/>
    </location>
</feature>
<organism evidence="2 3">
    <name type="scientific">Sorangium cellulosum</name>
    <name type="common">Polyangium cellulosum</name>
    <dbReference type="NCBI Taxonomy" id="56"/>
    <lineage>
        <taxon>Bacteria</taxon>
        <taxon>Pseudomonadati</taxon>
        <taxon>Myxococcota</taxon>
        <taxon>Polyangia</taxon>
        <taxon>Polyangiales</taxon>
        <taxon>Polyangiaceae</taxon>
        <taxon>Sorangium</taxon>
    </lineage>
</organism>
<proteinExistence type="predicted"/>
<feature type="region of interest" description="Disordered" evidence="1">
    <location>
        <begin position="31"/>
        <end position="53"/>
    </location>
</feature>
<dbReference type="AlphaFoldDB" id="A0A150TFJ4"/>
<evidence type="ECO:0000313" key="2">
    <source>
        <dbReference type="EMBL" id="KYG03485.1"/>
    </source>
</evidence>
<dbReference type="EMBL" id="JEMC01000276">
    <property type="protein sequence ID" value="KYG03485.1"/>
    <property type="molecule type" value="Genomic_DNA"/>
</dbReference>
<name>A0A150TFJ4_SORCE</name>
<comment type="caution">
    <text evidence="2">The sequence shown here is derived from an EMBL/GenBank/DDBJ whole genome shotgun (WGS) entry which is preliminary data.</text>
</comment>
<protein>
    <submittedName>
        <fullName evidence="2">Uncharacterized protein</fullName>
    </submittedName>
</protein>
<reference evidence="2 3" key="1">
    <citation type="submission" date="2014-02" db="EMBL/GenBank/DDBJ databases">
        <title>The small core and large imbalanced accessory genome model reveals a collaborative survival strategy of Sorangium cellulosum strains in nature.</title>
        <authorList>
            <person name="Han K."/>
            <person name="Peng R."/>
            <person name="Blom J."/>
            <person name="Li Y.-Z."/>
        </authorList>
    </citation>
    <scope>NUCLEOTIDE SEQUENCE [LARGE SCALE GENOMIC DNA]</scope>
    <source>
        <strain evidence="2 3">So0149</strain>
    </source>
</reference>
<evidence type="ECO:0000256" key="1">
    <source>
        <dbReference type="SAM" id="MobiDB-lite"/>
    </source>
</evidence>
<dbReference type="Proteomes" id="UP000075515">
    <property type="component" value="Unassembled WGS sequence"/>
</dbReference>
<dbReference type="PROSITE" id="PS51257">
    <property type="entry name" value="PROKAR_LIPOPROTEIN"/>
    <property type="match status" value="1"/>
</dbReference>